<protein>
    <submittedName>
        <fullName evidence="2">Uncharacterized protein</fullName>
    </submittedName>
</protein>
<evidence type="ECO:0000313" key="3">
    <source>
        <dbReference type="Proteomes" id="UP000693672"/>
    </source>
</evidence>
<evidence type="ECO:0000313" key="2">
    <source>
        <dbReference type="EMBL" id="CAG7618916.1"/>
    </source>
</evidence>
<dbReference type="AlphaFoldDB" id="A0A916K108"/>
<dbReference type="EMBL" id="CAJVAS010000007">
    <property type="protein sequence ID" value="CAG7618916.1"/>
    <property type="molecule type" value="Genomic_DNA"/>
</dbReference>
<reference evidence="2" key="1">
    <citation type="submission" date="2021-06" db="EMBL/GenBank/DDBJ databases">
        <authorList>
            <person name="Criscuolo A."/>
        </authorList>
    </citation>
    <scope>NUCLEOTIDE SEQUENCE</scope>
    <source>
        <strain evidence="2">CIP111600</strain>
    </source>
</reference>
<dbReference type="Proteomes" id="UP000693672">
    <property type="component" value="Unassembled WGS sequence"/>
</dbReference>
<feature type="coiled-coil region" evidence="1">
    <location>
        <begin position="26"/>
        <end position="111"/>
    </location>
</feature>
<dbReference type="RefSeq" id="WP_218091945.1">
    <property type="nucleotide sequence ID" value="NZ_CAJVAS010000007.1"/>
</dbReference>
<proteinExistence type="predicted"/>
<keyword evidence="3" id="KW-1185">Reference proteome</keyword>
<gene>
    <name evidence="2" type="ORF">PAESOLCIP111_02161</name>
</gene>
<keyword evidence="1" id="KW-0175">Coiled coil</keyword>
<name>A0A916K108_9BACL</name>
<accession>A0A916K108</accession>
<comment type="caution">
    <text evidence="2">The sequence shown here is derived from an EMBL/GenBank/DDBJ whole genome shotgun (WGS) entry which is preliminary data.</text>
</comment>
<evidence type="ECO:0000256" key="1">
    <source>
        <dbReference type="SAM" id="Coils"/>
    </source>
</evidence>
<organism evidence="2 3">
    <name type="scientific">Paenibacillus solanacearum</name>
    <dbReference type="NCBI Taxonomy" id="2048548"/>
    <lineage>
        <taxon>Bacteria</taxon>
        <taxon>Bacillati</taxon>
        <taxon>Bacillota</taxon>
        <taxon>Bacilli</taxon>
        <taxon>Bacillales</taxon>
        <taxon>Paenibacillaceae</taxon>
        <taxon>Paenibacillus</taxon>
    </lineage>
</organism>
<sequence>MFKRVNEELAEAREKGRLQTVWQERLERLRKDLEIGERKQRLWEEQLAREERDVEKLTRLSFSSVLYTLLQSKEEKLAQERKEVLEAKLKHDEASSHVLDLRLQIAELEQKLRDVAGWELDVQHIMQEKERMIREAGTGKSEELLALAERKTELQANVKELSEALREGGSVLFYLNHALELLESAKNWGTYDMLGGGLMSTQIKHNRMDDAMDAIRRAQNSLYRFEQELKDVRVTLDIRINMSGFLKFSDYFFDGLVSDWIVQGKIKDTLAQVSQKRSEVRSVTDGLEKAKRHAESELALTVRQYEMLIETSEDVR</sequence>